<dbReference type="GO" id="GO:0007274">
    <property type="term" value="P:neuromuscular synaptic transmission"/>
    <property type="evidence" value="ECO:0007669"/>
    <property type="project" value="TreeGrafter"/>
</dbReference>
<feature type="region of interest" description="Disordered" evidence="6">
    <location>
        <begin position="1218"/>
        <end position="1244"/>
    </location>
</feature>
<evidence type="ECO:0000256" key="4">
    <source>
        <dbReference type="PROSITE-ProRule" id="PRU00192"/>
    </source>
</evidence>
<gene>
    <name evidence="8" type="ORF">SEV965_LOCUS17882</name>
</gene>
<evidence type="ECO:0000256" key="6">
    <source>
        <dbReference type="SAM" id="MobiDB-lite"/>
    </source>
</evidence>
<dbReference type="FunFam" id="2.30.30.40:FF:000016">
    <property type="entry name" value="RIMS-binding protein 2 isoform X2"/>
    <property type="match status" value="1"/>
</dbReference>
<feature type="region of interest" description="Disordered" evidence="6">
    <location>
        <begin position="1313"/>
        <end position="1417"/>
    </location>
</feature>
<proteinExistence type="inferred from homology"/>
<evidence type="ECO:0000256" key="1">
    <source>
        <dbReference type="ARBA" id="ARBA00010749"/>
    </source>
</evidence>
<dbReference type="GO" id="GO:0045202">
    <property type="term" value="C:synapse"/>
    <property type="evidence" value="ECO:0007669"/>
    <property type="project" value="GOC"/>
</dbReference>
<dbReference type="CDD" id="cd00063">
    <property type="entry name" value="FN3"/>
    <property type="match status" value="2"/>
</dbReference>
<dbReference type="PANTHER" id="PTHR14234">
    <property type="entry name" value="RIM BINDING PROTEIN-RELATED"/>
    <property type="match status" value="1"/>
</dbReference>
<dbReference type="InterPro" id="IPR003961">
    <property type="entry name" value="FN3_dom"/>
</dbReference>
<dbReference type="SMART" id="SM00060">
    <property type="entry name" value="FN3"/>
    <property type="match status" value="3"/>
</dbReference>
<feature type="domain" description="SH3" evidence="7">
    <location>
        <begin position="1149"/>
        <end position="1217"/>
    </location>
</feature>
<dbReference type="PANTHER" id="PTHR14234:SF19">
    <property type="entry name" value="RIM-BINDING PROTEIN, ISOFORM F"/>
    <property type="match status" value="1"/>
</dbReference>
<dbReference type="InterPro" id="IPR013783">
    <property type="entry name" value="Ig-like_fold"/>
</dbReference>
<dbReference type="EMBL" id="CAJNOU010001040">
    <property type="protein sequence ID" value="CAF1139973.1"/>
    <property type="molecule type" value="Genomic_DNA"/>
</dbReference>
<dbReference type="InterPro" id="IPR057884">
    <property type="entry name" value="FN3_RIM-BP1/2/3"/>
</dbReference>
<feature type="compositionally biased region" description="Low complexity" evidence="6">
    <location>
        <begin position="26"/>
        <end position="39"/>
    </location>
</feature>
<feature type="compositionally biased region" description="Polar residues" evidence="6">
    <location>
        <begin position="1220"/>
        <end position="1230"/>
    </location>
</feature>
<dbReference type="Gene3D" id="2.30.30.40">
    <property type="entry name" value="SH3 Domains"/>
    <property type="match status" value="3"/>
</dbReference>
<feature type="region of interest" description="Disordered" evidence="6">
    <location>
        <begin position="1"/>
        <end position="43"/>
    </location>
</feature>
<dbReference type="CDD" id="cd12012">
    <property type="entry name" value="SH3_RIM-BP_2"/>
    <property type="match status" value="1"/>
</dbReference>
<name>A0A814RXG8_9BILA</name>
<dbReference type="CDD" id="cd11851">
    <property type="entry name" value="SH3_RIM-BP"/>
    <property type="match status" value="1"/>
</dbReference>
<evidence type="ECO:0000256" key="3">
    <source>
        <dbReference type="ARBA" id="ARBA00022737"/>
    </source>
</evidence>
<dbReference type="InterPro" id="IPR036116">
    <property type="entry name" value="FN3_sf"/>
</dbReference>
<evidence type="ECO:0000313" key="8">
    <source>
        <dbReference type="EMBL" id="CAF1139973.1"/>
    </source>
</evidence>
<evidence type="ECO:0000313" key="9">
    <source>
        <dbReference type="Proteomes" id="UP000663889"/>
    </source>
</evidence>
<keyword evidence="2 4" id="KW-0728">SH3 domain</keyword>
<dbReference type="Proteomes" id="UP000663889">
    <property type="component" value="Unassembled WGS sequence"/>
</dbReference>
<comment type="caution">
    <text evidence="8">The sequence shown here is derived from an EMBL/GenBank/DDBJ whole genome shotgun (WGS) entry which is preliminary data.</text>
</comment>
<dbReference type="PROSITE" id="PS50002">
    <property type="entry name" value="SH3"/>
    <property type="match status" value="3"/>
</dbReference>
<dbReference type="Pfam" id="PF07653">
    <property type="entry name" value="SH3_2"/>
    <property type="match status" value="2"/>
</dbReference>
<protein>
    <recommendedName>
        <fullName evidence="7">SH3 domain-containing protein</fullName>
    </recommendedName>
</protein>
<dbReference type="InterPro" id="IPR036028">
    <property type="entry name" value="SH3-like_dom_sf"/>
</dbReference>
<comment type="similarity">
    <text evidence="1">Belongs to the RIMBP family.</text>
</comment>
<dbReference type="Gene3D" id="2.60.40.10">
    <property type="entry name" value="Immunoglobulins"/>
    <property type="match status" value="3"/>
</dbReference>
<accession>A0A814RXG8</accession>
<evidence type="ECO:0000256" key="5">
    <source>
        <dbReference type="SAM" id="Coils"/>
    </source>
</evidence>
<feature type="coiled-coil region" evidence="5">
    <location>
        <begin position="199"/>
        <end position="264"/>
    </location>
</feature>
<organism evidence="8 9">
    <name type="scientific">Rotaria sordida</name>
    <dbReference type="NCBI Taxonomy" id="392033"/>
    <lineage>
        <taxon>Eukaryota</taxon>
        <taxon>Metazoa</taxon>
        <taxon>Spiralia</taxon>
        <taxon>Gnathifera</taxon>
        <taxon>Rotifera</taxon>
        <taxon>Eurotatoria</taxon>
        <taxon>Bdelloidea</taxon>
        <taxon>Philodinida</taxon>
        <taxon>Philodinidae</taxon>
        <taxon>Rotaria</taxon>
    </lineage>
</organism>
<evidence type="ECO:0000256" key="2">
    <source>
        <dbReference type="ARBA" id="ARBA00022443"/>
    </source>
</evidence>
<evidence type="ECO:0000259" key="7">
    <source>
        <dbReference type="PROSITE" id="PS50002"/>
    </source>
</evidence>
<feature type="coiled-coil region" evidence="5">
    <location>
        <begin position="358"/>
        <end position="542"/>
    </location>
</feature>
<keyword evidence="3" id="KW-0677">Repeat</keyword>
<dbReference type="Pfam" id="PF25523">
    <property type="entry name" value="Ig_RIMBP2"/>
    <property type="match status" value="1"/>
</dbReference>
<feature type="domain" description="SH3" evidence="7">
    <location>
        <begin position="608"/>
        <end position="676"/>
    </location>
</feature>
<feature type="domain" description="SH3" evidence="7">
    <location>
        <begin position="1245"/>
        <end position="1313"/>
    </location>
</feature>
<feature type="compositionally biased region" description="Low complexity" evidence="6">
    <location>
        <begin position="1331"/>
        <end position="1402"/>
    </location>
</feature>
<dbReference type="InterPro" id="IPR040325">
    <property type="entry name" value="RIMBP1/2/3"/>
</dbReference>
<sequence>MIKTTNLTKTVYNSNPTHSQPINLFTPSTTSSSGSTCETDPPSISSSYKSNIGINDDINHIQHDESSLSLITLIDKLKRELATAKQAKNQLAALYKVKCKSDLDKSAKITKLRLQFEYELNTFCKQDQKDLVCYLQRQLLIRDQRITELSYDIEQLKTNTLNNNDNEKINKKLEPIQILRSNDPDLVTSTNRRLYDEQERGLQRENIELNDRIKRFEKQLEKDHDKELIKRVLSKQAIEFTKLLTKKDQEIEQLNEQVKQLSKSSLLESALRQSNIEKLHLEKRLLSSVSSLNSTTTTNVDFQQYDELQQAYKQLEIKYNQLSDIEKVYRKEKLLCDSYCYENEQLKEKLLYIENEINHKYSNEYNKQKQKIDLLEDDLLTLKSTQNYQQDLQMKIEHLQKDLQLSIKECETTSALNTQLRNEITNATHTNERLTEECETLRRALIAKSDEYDLKQRENEQLKTKNIDLESIIKSLQDANDLQKRLNDENETNKQELKKKQDDFEQFQKMHDTTKQEHQTTIHVLQDKIQDLERKTELQTSKYEEILLQLQSLKTQQHRVLPSSTENSPLTNNNYHNPLTIMSNSQILTRDDSAPIHSHQRLKNLNDKLARIVVAKYSYEPLRFSPNDHPEIELPLKLGEYYLIYGNIDEDGFYDGRNLEGRYGLIPSNFIELVKNPNDLPENTKHIIQKLIGNSYHHELTSSLDSDSSNMNSSIHNPIVRTPTNSNASDTTINDLSYGKNIPHPTNLHIEKLFSNSVLIAWDPPLSTIQILGYQVMLDQTLYTTIQSNERTHVLIENINLNEKHHRISIQTITQLGLSRDQQCTLLLTNSKDLSYIPKDLRVDRINQTSAVISWWPASNDIIHKLFVNDKEIQTIKPGTYRFKLTNLVPNTIHKIKIKAKPSITTNIQQQQQLASSIEFRTTSFDESIEPPRRVQAIADLQSNTVRVSWEPISTARGYRILIDGRQILDITNPLNDQTVINSNILHHGRFLTIRTLNDNGGESRDSIPIDIDDILKKTSYSSSTISSEPSIPIISSTLLKSTTNGKEISKSLTRSLESPSTISSINTDISQIELNSTIPKTISHNKSAFKQYDNSDSNRIRTTINENFNINKSTLSGEQRSIPLTTNKTLRLQRSSAINNHLLDKTNTPPRLFVALFDYDPQAMSPNQNSDEELPFKQGQIIKIYGNQDADGFYIGQTENGQTGYVPSNMVSEVEVSDSENQSTITTVSTKHRTSSLSTPKSPKSIKKMIALFDYNPNEHSPNANSKDELSFHSGDIIYVHGNIHDDGFYSGELENGKKGLVPSNYLKEISNENTIEKSTESNEKQETSTNVNNNNNETTTNVNNNNEATTNINNTNETTTNVNNNNEATTNVNNNSDATTNINNNNETTTTTTTTEQTAEQPPAPSTEPPKAGFFDRFKNTFSWNLNEPI</sequence>
<dbReference type="PRINTS" id="PR00452">
    <property type="entry name" value="SH3DOMAIN"/>
</dbReference>
<dbReference type="InterPro" id="IPR035753">
    <property type="entry name" value="RIM-BP_SH3_2"/>
</dbReference>
<dbReference type="InterPro" id="IPR001452">
    <property type="entry name" value="SH3_domain"/>
</dbReference>
<dbReference type="SMART" id="SM00326">
    <property type="entry name" value="SH3"/>
    <property type="match status" value="3"/>
</dbReference>
<dbReference type="SUPFAM" id="SSF50044">
    <property type="entry name" value="SH3-domain"/>
    <property type="match status" value="3"/>
</dbReference>
<dbReference type="SUPFAM" id="SSF49265">
    <property type="entry name" value="Fibronectin type III"/>
    <property type="match status" value="1"/>
</dbReference>
<keyword evidence="5" id="KW-0175">Coiled coil</keyword>
<dbReference type="CDD" id="cd12014">
    <property type="entry name" value="SH3_RIM-BP_1"/>
    <property type="match status" value="1"/>
</dbReference>
<feature type="compositionally biased region" description="Polar residues" evidence="6">
    <location>
        <begin position="1"/>
        <end position="25"/>
    </location>
</feature>
<reference evidence="8" key="1">
    <citation type="submission" date="2021-02" db="EMBL/GenBank/DDBJ databases">
        <authorList>
            <person name="Nowell W R."/>
        </authorList>
    </citation>
    <scope>NUCLEOTIDE SEQUENCE</scope>
</reference>
<dbReference type="FunFam" id="2.30.30.40:FF:000023">
    <property type="entry name" value="RIMS-binding protein 2 isoform F"/>
    <property type="match status" value="1"/>
</dbReference>
<feature type="compositionally biased region" description="Basic and acidic residues" evidence="6">
    <location>
        <begin position="1316"/>
        <end position="1328"/>
    </location>
</feature>